<feature type="non-terminal residue" evidence="2">
    <location>
        <position position="1"/>
    </location>
</feature>
<accession>W6Y1C2</accession>
<name>W6Y1C2_COCC2</name>
<dbReference type="AlphaFoldDB" id="W6Y1C2"/>
<evidence type="ECO:0000256" key="1">
    <source>
        <dbReference type="SAM" id="MobiDB-lite"/>
    </source>
</evidence>
<gene>
    <name evidence="2" type="ORF">COCCADRAFT_101411</name>
</gene>
<feature type="compositionally biased region" description="Basic residues" evidence="1">
    <location>
        <begin position="36"/>
        <end position="48"/>
    </location>
</feature>
<dbReference type="GeneID" id="19142355"/>
<dbReference type="Proteomes" id="UP000053841">
    <property type="component" value="Unassembled WGS sequence"/>
</dbReference>
<dbReference type="KEGG" id="bze:COCCADRAFT_101411"/>
<dbReference type="RefSeq" id="XP_007714298.1">
    <property type="nucleotide sequence ID" value="XM_007716108.1"/>
</dbReference>
<proteinExistence type="predicted"/>
<keyword evidence="3" id="KW-1185">Reference proteome</keyword>
<feature type="region of interest" description="Disordered" evidence="1">
    <location>
        <begin position="34"/>
        <end position="58"/>
    </location>
</feature>
<dbReference type="HOGENOM" id="CLU_2984417_0_0_1"/>
<evidence type="ECO:0000313" key="2">
    <source>
        <dbReference type="EMBL" id="EUC31395.1"/>
    </source>
</evidence>
<protein>
    <submittedName>
        <fullName evidence="2">Uncharacterized protein</fullName>
    </submittedName>
</protein>
<evidence type="ECO:0000313" key="3">
    <source>
        <dbReference type="Proteomes" id="UP000053841"/>
    </source>
</evidence>
<organism evidence="2 3">
    <name type="scientific">Cochliobolus carbonum (strain 26-R-13)</name>
    <name type="common">Maize leaf spot fungus</name>
    <name type="synonym">Bipolaris zeicola</name>
    <dbReference type="NCBI Taxonomy" id="930089"/>
    <lineage>
        <taxon>Eukaryota</taxon>
        <taxon>Fungi</taxon>
        <taxon>Dikarya</taxon>
        <taxon>Ascomycota</taxon>
        <taxon>Pezizomycotina</taxon>
        <taxon>Dothideomycetes</taxon>
        <taxon>Pleosporomycetidae</taxon>
        <taxon>Pleosporales</taxon>
        <taxon>Pleosporineae</taxon>
        <taxon>Pleosporaceae</taxon>
        <taxon>Bipolaris</taxon>
    </lineage>
</organism>
<reference evidence="2 3" key="1">
    <citation type="journal article" date="2013" name="PLoS Genet.">
        <title>Comparative genome structure, secondary metabolite, and effector coding capacity across Cochliobolus pathogens.</title>
        <authorList>
            <person name="Condon B.J."/>
            <person name="Leng Y."/>
            <person name="Wu D."/>
            <person name="Bushley K.E."/>
            <person name="Ohm R.A."/>
            <person name="Otillar R."/>
            <person name="Martin J."/>
            <person name="Schackwitz W."/>
            <person name="Grimwood J."/>
            <person name="MohdZainudin N."/>
            <person name="Xue C."/>
            <person name="Wang R."/>
            <person name="Manning V.A."/>
            <person name="Dhillon B."/>
            <person name="Tu Z.J."/>
            <person name="Steffenson B.J."/>
            <person name="Salamov A."/>
            <person name="Sun H."/>
            <person name="Lowry S."/>
            <person name="LaButti K."/>
            <person name="Han J."/>
            <person name="Copeland A."/>
            <person name="Lindquist E."/>
            <person name="Barry K."/>
            <person name="Schmutz J."/>
            <person name="Baker S.E."/>
            <person name="Ciuffetti L.M."/>
            <person name="Grigoriev I.V."/>
            <person name="Zhong S."/>
            <person name="Turgeon B.G."/>
        </authorList>
    </citation>
    <scope>NUCLEOTIDE SEQUENCE [LARGE SCALE GENOMIC DNA]</scope>
    <source>
        <strain evidence="2 3">26-R-13</strain>
    </source>
</reference>
<dbReference type="EMBL" id="KI964664">
    <property type="protein sequence ID" value="EUC31395.1"/>
    <property type="molecule type" value="Genomic_DNA"/>
</dbReference>
<sequence>NIRYVSSSLSRTITYPYQSTIDQVSNHHLLAASTKKERREKKKSHGKSSCHMLSTWYK</sequence>